<comment type="caution">
    <text evidence="1">The sequence shown here is derived from an EMBL/GenBank/DDBJ whole genome shotgun (WGS) entry which is preliminary data.</text>
</comment>
<keyword evidence="2" id="KW-1185">Reference proteome</keyword>
<protein>
    <submittedName>
        <fullName evidence="1">Uncharacterized protein</fullName>
    </submittedName>
</protein>
<dbReference type="AlphaFoldDB" id="A0A1V8TCJ2"/>
<evidence type="ECO:0000313" key="2">
    <source>
        <dbReference type="Proteomes" id="UP000192596"/>
    </source>
</evidence>
<reference evidence="2" key="1">
    <citation type="submission" date="2017-03" db="EMBL/GenBank/DDBJ databases">
        <title>Genomes of endolithic fungi from Antarctica.</title>
        <authorList>
            <person name="Coleine C."/>
            <person name="Masonjones S."/>
            <person name="Stajich J.E."/>
        </authorList>
    </citation>
    <scope>NUCLEOTIDE SEQUENCE [LARGE SCALE GENOMIC DNA]</scope>
    <source>
        <strain evidence="2">CCFEE 5527</strain>
    </source>
</reference>
<sequence length="262" mass="29075">MTGHHQVNLRMPFWKGKDYAHAKDCAQYIEAVVGGSIVMPQAIAVFATSHLNDPGQTGSSEATERKRVADGLLFASGRLTGTIINTITSGVLVGNRNERGTKAADYSTNAQSATLSYLSHTITRLVRTFEELPLIISSSDFPYENNTVDFENIWLGDVANHAKWLESRYWDRHLKVGGKGPYRRRGGWVENADKEDLERLYEVWKHHMVLPGPLDTLVTDLGGLLSLPICFFTALTLVVGDVVPFGHPNPKRMGILKPDQCQ</sequence>
<proteinExistence type="predicted"/>
<dbReference type="Proteomes" id="UP000192596">
    <property type="component" value="Unassembled WGS sequence"/>
</dbReference>
<organism evidence="1 2">
    <name type="scientific">Cryoendolithus antarcticus</name>
    <dbReference type="NCBI Taxonomy" id="1507870"/>
    <lineage>
        <taxon>Eukaryota</taxon>
        <taxon>Fungi</taxon>
        <taxon>Dikarya</taxon>
        <taxon>Ascomycota</taxon>
        <taxon>Pezizomycotina</taxon>
        <taxon>Dothideomycetes</taxon>
        <taxon>Dothideomycetidae</taxon>
        <taxon>Cladosporiales</taxon>
        <taxon>Cladosporiaceae</taxon>
        <taxon>Cryoendolithus</taxon>
    </lineage>
</organism>
<evidence type="ECO:0000313" key="1">
    <source>
        <dbReference type="EMBL" id="OQO09107.1"/>
    </source>
</evidence>
<name>A0A1V8TCJ2_9PEZI</name>
<dbReference type="EMBL" id="NAJO01000011">
    <property type="protein sequence ID" value="OQO09107.1"/>
    <property type="molecule type" value="Genomic_DNA"/>
</dbReference>
<accession>A0A1V8TCJ2</accession>
<gene>
    <name evidence="1" type="ORF">B0A48_05998</name>
</gene>
<dbReference type="InParanoid" id="A0A1V8TCJ2"/>